<comment type="caution">
    <text evidence="1">The sequence shown here is derived from an EMBL/GenBank/DDBJ whole genome shotgun (WGS) entry which is preliminary data.</text>
</comment>
<reference evidence="1" key="1">
    <citation type="submission" date="2023-06" db="EMBL/GenBank/DDBJ databases">
        <authorList>
            <person name="Delattre M."/>
        </authorList>
    </citation>
    <scope>NUCLEOTIDE SEQUENCE</scope>
    <source>
        <strain evidence="1">AF72</strain>
    </source>
</reference>
<feature type="non-terminal residue" evidence="1">
    <location>
        <position position="108"/>
    </location>
</feature>
<evidence type="ECO:0000313" key="1">
    <source>
        <dbReference type="EMBL" id="CAJ0587615.1"/>
    </source>
</evidence>
<protein>
    <submittedName>
        <fullName evidence="1">Uncharacterized protein</fullName>
    </submittedName>
</protein>
<organism evidence="1 2">
    <name type="scientific">Mesorhabditis spiculigera</name>
    <dbReference type="NCBI Taxonomy" id="96644"/>
    <lineage>
        <taxon>Eukaryota</taxon>
        <taxon>Metazoa</taxon>
        <taxon>Ecdysozoa</taxon>
        <taxon>Nematoda</taxon>
        <taxon>Chromadorea</taxon>
        <taxon>Rhabditida</taxon>
        <taxon>Rhabditina</taxon>
        <taxon>Rhabditomorpha</taxon>
        <taxon>Rhabditoidea</taxon>
        <taxon>Rhabditidae</taxon>
        <taxon>Mesorhabditinae</taxon>
        <taxon>Mesorhabditis</taxon>
    </lineage>
</organism>
<gene>
    <name evidence="1" type="ORF">MSPICULIGERA_LOCUS25573</name>
</gene>
<name>A0AA36GGR0_9BILA</name>
<evidence type="ECO:0000313" key="2">
    <source>
        <dbReference type="Proteomes" id="UP001177023"/>
    </source>
</evidence>
<proteinExistence type="predicted"/>
<sequence>MPGLKLNLERFRDAAFDLPEAPEDAVWLHAAERQPENRLPAANLNHGMLYAVLRRGSMDNYANVTLPDYLVFDESQSDHARFNDATRENFTLGNITLPAWAKFEDGER</sequence>
<dbReference type="AlphaFoldDB" id="A0AA36GGR0"/>
<dbReference type="EMBL" id="CATQJA010002710">
    <property type="protein sequence ID" value="CAJ0587615.1"/>
    <property type="molecule type" value="Genomic_DNA"/>
</dbReference>
<dbReference type="Proteomes" id="UP001177023">
    <property type="component" value="Unassembled WGS sequence"/>
</dbReference>
<keyword evidence="2" id="KW-1185">Reference proteome</keyword>
<accession>A0AA36GGR0</accession>